<organism evidence="1 2">
    <name type="scientific">Melastoma candidum</name>
    <dbReference type="NCBI Taxonomy" id="119954"/>
    <lineage>
        <taxon>Eukaryota</taxon>
        <taxon>Viridiplantae</taxon>
        <taxon>Streptophyta</taxon>
        <taxon>Embryophyta</taxon>
        <taxon>Tracheophyta</taxon>
        <taxon>Spermatophyta</taxon>
        <taxon>Magnoliopsida</taxon>
        <taxon>eudicotyledons</taxon>
        <taxon>Gunneridae</taxon>
        <taxon>Pentapetalae</taxon>
        <taxon>rosids</taxon>
        <taxon>malvids</taxon>
        <taxon>Myrtales</taxon>
        <taxon>Melastomataceae</taxon>
        <taxon>Melastomatoideae</taxon>
        <taxon>Melastomateae</taxon>
        <taxon>Melastoma</taxon>
    </lineage>
</organism>
<name>A0ACB9QI54_9MYRT</name>
<gene>
    <name evidence="1" type="ORF">MLD38_022299</name>
</gene>
<evidence type="ECO:0000313" key="1">
    <source>
        <dbReference type="EMBL" id="KAI4366418.1"/>
    </source>
</evidence>
<proteinExistence type="predicted"/>
<sequence>MLRLRVCFPPARRRLLLPSPLRHRPSSSTTTIAPATSQTEPPPPPPRHLSPSLPPSSLHSTTSSISPLLPPSPSSSSASYVRYSLLALSASLLAFVYSAGPSRHADPDDNDPRSTSSVIDGVLHRSNDSLRRFYRHVIQMGVAASVLWQSLVSVLSSANQEVRAGFELRVASLLADIAAANSGRRAAIVGAGDGRVVDWLLDTVAVEGYPRGGCAVQAEAARAVAYLVADERVSEEVLGRPGAVGKLLRFIFSCQPQRSKKQTRRSSFDVSDSLKGRSMLIAAIMDIVTSNCDSLDKVSFKPSLSKHAEMRDIAAAIEAIEEGGLHMDEPGNGGDDEDGDSGLRGIGIKILEGTAVIGLSRTNELATLDHSDSGGVEGARMAPKKNLLYHNHGKSAAETNVSLAVVPGLWDDLHCEHVAVPFAAWALANWAMSSELNRSHIQELDQDGYAIMTALAAPERSVKWHGCLVARSLLEDQNLPLNDSVPDWSSSLLSIISKASIHEDIPLAQVALSAFLVSVERSLDAQRMVMDKGLHLLRESAKLTSNHTEVQEALARAIELLFTKGTPVCFEESQRWSPILLQWVCAGTSSEVLRSSGSQILSRMLEKFGSSSLPLSQAWLAILLSETLRVNKPSKGNMQWKNTNVKSQVDQSFLGYAGQVVNQLAGSVVNLAASELGPANGSSNVFLLEDLLYVEPFAGPLKNLKKQGRPRITAAESAVATLKAVKVLTELCAEDGSLQERLSDSGVLHLLRRLLMSDDYEKLAATEAYDASRKSEFHERGIDPSTDTSVSENTGTLNLKVPPTAHIRKHAARLLNVLSLLPKVQKIIVKDEALCRWLEDCANGKSSTCSDPKMQSYARATLLNVFCNVQLSRESLGGSGVQNHRTCPQYSDAIFLINPQMTHWKCTPLGDKSGANDDESSADRSTPVNNDNRPGGKAMDRDNLTKSVDSSYDESSSDLPPIDVVFVHGLRGGPFKSWRITEDKTSTKSGLVEKIDQEAGKHGTFWPAEWLPIDFPHARLFSLKYKTNLTQWTGATLPLQEVSSMLLRKLVAAGIGDRPVVFITHSMGGLVVKQLLHKAKMESIDNLVKNTVGIVFYSCPHFGSKLADMPWRMGLVLRPAPTIGELRSGSPRLIELNDFIRQQHKKGLLEVLSFCETKVTPLVKGYGGWAFRLEVVPIESAYPGFGDLVVLESTDHINSCKPVNQNDPSYTETLNFLRKLKAYYT</sequence>
<accession>A0ACB9QI54</accession>
<evidence type="ECO:0000313" key="2">
    <source>
        <dbReference type="Proteomes" id="UP001057402"/>
    </source>
</evidence>
<protein>
    <submittedName>
        <fullName evidence="1">Uncharacterized protein</fullName>
    </submittedName>
</protein>
<comment type="caution">
    <text evidence="1">The sequence shown here is derived from an EMBL/GenBank/DDBJ whole genome shotgun (WGS) entry which is preliminary data.</text>
</comment>
<reference evidence="2" key="1">
    <citation type="journal article" date="2023" name="Front. Plant Sci.">
        <title>Chromosomal-level genome assembly of Melastoma candidum provides insights into trichome evolution.</title>
        <authorList>
            <person name="Zhong Y."/>
            <person name="Wu W."/>
            <person name="Sun C."/>
            <person name="Zou P."/>
            <person name="Liu Y."/>
            <person name="Dai S."/>
            <person name="Zhou R."/>
        </authorList>
    </citation>
    <scope>NUCLEOTIDE SEQUENCE [LARGE SCALE GENOMIC DNA]</scope>
</reference>
<dbReference type="Proteomes" id="UP001057402">
    <property type="component" value="Chromosome 6"/>
</dbReference>
<keyword evidence="2" id="KW-1185">Reference proteome</keyword>
<dbReference type="EMBL" id="CM042885">
    <property type="protein sequence ID" value="KAI4366418.1"/>
    <property type="molecule type" value="Genomic_DNA"/>
</dbReference>